<dbReference type="EMBL" id="JAUHTQ010000003">
    <property type="protein sequence ID" value="MDN4492993.1"/>
    <property type="molecule type" value="Genomic_DNA"/>
</dbReference>
<keyword evidence="4" id="KW-1185">Reference proteome</keyword>
<dbReference type="Proteomes" id="UP001172743">
    <property type="component" value="Unassembled WGS sequence"/>
</dbReference>
<organism evidence="3 4">
    <name type="scientific">Ureibacillus aquaedulcis</name>
    <dbReference type="NCBI Taxonomy" id="3058421"/>
    <lineage>
        <taxon>Bacteria</taxon>
        <taxon>Bacillati</taxon>
        <taxon>Bacillota</taxon>
        <taxon>Bacilli</taxon>
        <taxon>Bacillales</taxon>
        <taxon>Caryophanaceae</taxon>
        <taxon>Ureibacillus</taxon>
    </lineage>
</organism>
<comment type="caution">
    <text evidence="3">The sequence shown here is derived from an EMBL/GenBank/DDBJ whole genome shotgun (WGS) entry which is preliminary data.</text>
</comment>
<keyword evidence="2" id="KW-0812">Transmembrane</keyword>
<evidence type="ECO:0000313" key="4">
    <source>
        <dbReference type="Proteomes" id="UP001172743"/>
    </source>
</evidence>
<keyword evidence="2" id="KW-0472">Membrane</keyword>
<feature type="region of interest" description="Disordered" evidence="1">
    <location>
        <begin position="45"/>
        <end position="72"/>
    </location>
</feature>
<accession>A0ABT8GNK1</accession>
<reference evidence="3" key="1">
    <citation type="submission" date="2023-07" db="EMBL/GenBank/DDBJ databases">
        <title>Ureibacillus sp. isolated from freshwater well.</title>
        <authorList>
            <person name="Kirdat K."/>
            <person name="Bhatt A."/>
            <person name="Teware R."/>
            <person name="Bhavsar Y."/>
            <person name="Yadav A."/>
        </authorList>
    </citation>
    <scope>NUCLEOTIDE SEQUENCE</scope>
    <source>
        <strain evidence="3">BA0131</strain>
    </source>
</reference>
<evidence type="ECO:0000313" key="3">
    <source>
        <dbReference type="EMBL" id="MDN4492993.1"/>
    </source>
</evidence>
<evidence type="ECO:0000256" key="1">
    <source>
        <dbReference type="SAM" id="MobiDB-lite"/>
    </source>
</evidence>
<protein>
    <submittedName>
        <fullName evidence="3">Uncharacterized protein</fullName>
    </submittedName>
</protein>
<feature type="transmembrane region" description="Helical" evidence="2">
    <location>
        <begin position="6"/>
        <end position="26"/>
    </location>
</feature>
<dbReference type="RefSeq" id="WP_301137254.1">
    <property type="nucleotide sequence ID" value="NZ_JAUHTQ010000003.1"/>
</dbReference>
<evidence type="ECO:0000256" key="2">
    <source>
        <dbReference type="SAM" id="Phobius"/>
    </source>
</evidence>
<name>A0ABT8GNK1_9BACL</name>
<proteinExistence type="predicted"/>
<gene>
    <name evidence="3" type="ORF">QYB95_05520</name>
</gene>
<keyword evidence="2" id="KW-1133">Transmembrane helix</keyword>
<sequence>MESLFSSFIGVVIIVFGYILLVKIISKVYHWIRWQRMNPTERKYEKIRQQRRRNYNASSKKSYDASPPGGGD</sequence>